<feature type="transmembrane region" description="Helical" evidence="7">
    <location>
        <begin position="90"/>
        <end position="114"/>
    </location>
</feature>
<keyword evidence="5 7" id="KW-1133">Transmembrane helix</keyword>
<feature type="transmembrane region" description="Helical" evidence="7">
    <location>
        <begin position="162"/>
        <end position="182"/>
    </location>
</feature>
<comment type="subcellular location">
    <subcellularLocation>
        <location evidence="1">Cell inner membrane</location>
        <topology evidence="1">Multi-pass membrane protein</topology>
    </subcellularLocation>
</comment>
<organism evidence="8 9">
    <name type="scientific">Duganella sacchari</name>
    <dbReference type="NCBI Taxonomy" id="551987"/>
    <lineage>
        <taxon>Bacteria</taxon>
        <taxon>Pseudomonadati</taxon>
        <taxon>Pseudomonadota</taxon>
        <taxon>Betaproteobacteria</taxon>
        <taxon>Burkholderiales</taxon>
        <taxon>Oxalobacteraceae</taxon>
        <taxon>Telluria group</taxon>
        <taxon>Duganella</taxon>
    </lineage>
</organism>
<evidence type="ECO:0000313" key="9">
    <source>
        <dbReference type="Proteomes" id="UP000184339"/>
    </source>
</evidence>
<dbReference type="Proteomes" id="UP000184339">
    <property type="component" value="Unassembled WGS sequence"/>
</dbReference>
<keyword evidence="4 7" id="KW-0812">Transmembrane</keyword>
<dbReference type="RefSeq" id="WP_072782038.1">
    <property type="nucleotide sequence ID" value="NZ_FRCX01000002.1"/>
</dbReference>
<dbReference type="PIRSF" id="PIRSF006603">
    <property type="entry name" value="DinF"/>
    <property type="match status" value="1"/>
</dbReference>
<dbReference type="PANTHER" id="PTHR42925">
    <property type="entry name" value="MULTIDRUG AND TOXIN EFFLUX PROTEIN MATE FAMILY"/>
    <property type="match status" value="1"/>
</dbReference>
<dbReference type="AlphaFoldDB" id="A0A1M7KXJ2"/>
<dbReference type="InterPro" id="IPR002528">
    <property type="entry name" value="MATE_fam"/>
</dbReference>
<sequence length="445" mass="46513">MSNKPQSSQQQMPPVWAIVIPVFIELLLTFSIFFSDSYFLSRLSDQAAASVGTVIPIFMVFVLVFMMMAQGASNVAGQFIGAGKPEEVSRVYCAAIVINLLLGAVTALVVGQTAPQIAAGLGLEGAELLDAANFLHYIAPAMLLISVKYGLACVFVSQGKTIWNMFGGLLAIIANIGLNLLFQQRGMGIYGVALATILAQALVIVFYLAVIVSSGLARYRWSAFLSAPAVPLRTVLRIGVPSVVQPVSSELAMLVIAAAAVRLGTEAMAARVYVMNLATLAICWAAAVSIGNQVLVAILAGAGQPQAADATLRKNLRIAIAGSLIIAAALRAFGPQLIGVFTTDPKVIEISLGLLTIGLVLEAARSFGTLTSFALKAAGDANFPALVGVGTTWLVAVPLALYLCLATSAGMAGLWIGLAVDEGLRGTINYLRWNSGIWQGRSVTA</sequence>
<dbReference type="STRING" id="551987.SAMN05192549_102272"/>
<feature type="transmembrane region" description="Helical" evidence="7">
    <location>
        <begin position="395"/>
        <end position="420"/>
    </location>
</feature>
<protein>
    <submittedName>
        <fullName evidence="8">Putative efflux protein, MATE family</fullName>
    </submittedName>
</protein>
<evidence type="ECO:0000256" key="5">
    <source>
        <dbReference type="ARBA" id="ARBA00022989"/>
    </source>
</evidence>
<feature type="transmembrane region" description="Helical" evidence="7">
    <location>
        <begin position="188"/>
        <end position="209"/>
    </location>
</feature>
<name>A0A1M7KXJ2_9BURK</name>
<keyword evidence="9" id="KW-1185">Reference proteome</keyword>
<feature type="transmembrane region" description="Helical" evidence="7">
    <location>
        <begin position="318"/>
        <end position="340"/>
    </location>
</feature>
<proteinExistence type="predicted"/>
<evidence type="ECO:0000256" key="7">
    <source>
        <dbReference type="SAM" id="Phobius"/>
    </source>
</evidence>
<reference evidence="9" key="1">
    <citation type="submission" date="2016-11" db="EMBL/GenBank/DDBJ databases">
        <authorList>
            <person name="Varghese N."/>
            <person name="Submissions S."/>
        </authorList>
    </citation>
    <scope>NUCLEOTIDE SEQUENCE [LARGE SCALE GENOMIC DNA]</scope>
    <source>
        <strain evidence="9">Sac-22</strain>
    </source>
</reference>
<feature type="transmembrane region" description="Helical" evidence="7">
    <location>
        <begin position="134"/>
        <end position="155"/>
    </location>
</feature>
<keyword evidence="2" id="KW-0813">Transport</keyword>
<evidence type="ECO:0000313" key="8">
    <source>
        <dbReference type="EMBL" id="SHM70331.1"/>
    </source>
</evidence>
<feature type="transmembrane region" description="Helical" evidence="7">
    <location>
        <begin position="352"/>
        <end position="375"/>
    </location>
</feature>
<dbReference type="InterPro" id="IPR047135">
    <property type="entry name" value="YsiQ"/>
</dbReference>
<accession>A0A1M7KXJ2</accession>
<dbReference type="CDD" id="cd13134">
    <property type="entry name" value="MATE_like_8"/>
    <property type="match status" value="1"/>
</dbReference>
<feature type="transmembrane region" description="Helical" evidence="7">
    <location>
        <begin position="277"/>
        <end position="298"/>
    </location>
</feature>
<keyword evidence="3" id="KW-1003">Cell membrane</keyword>
<keyword evidence="6 7" id="KW-0472">Membrane</keyword>
<dbReference type="GO" id="GO:0005886">
    <property type="term" value="C:plasma membrane"/>
    <property type="evidence" value="ECO:0007669"/>
    <property type="project" value="UniProtKB-SubCell"/>
</dbReference>
<dbReference type="InterPro" id="IPR048279">
    <property type="entry name" value="MdtK-like"/>
</dbReference>
<evidence type="ECO:0000256" key="3">
    <source>
        <dbReference type="ARBA" id="ARBA00022475"/>
    </source>
</evidence>
<dbReference type="GO" id="GO:0042910">
    <property type="term" value="F:xenobiotic transmembrane transporter activity"/>
    <property type="evidence" value="ECO:0007669"/>
    <property type="project" value="InterPro"/>
</dbReference>
<gene>
    <name evidence="8" type="ORF">SAMN05192549_102272</name>
</gene>
<dbReference type="PANTHER" id="PTHR42925:SF1">
    <property type="entry name" value="VIRULENCE FACTOR MVIN"/>
    <property type="match status" value="1"/>
</dbReference>
<feature type="transmembrane region" description="Helical" evidence="7">
    <location>
        <begin position="47"/>
        <end position="69"/>
    </location>
</feature>
<evidence type="ECO:0000256" key="1">
    <source>
        <dbReference type="ARBA" id="ARBA00004429"/>
    </source>
</evidence>
<dbReference type="EMBL" id="FRCX01000002">
    <property type="protein sequence ID" value="SHM70331.1"/>
    <property type="molecule type" value="Genomic_DNA"/>
</dbReference>
<feature type="transmembrane region" description="Helical" evidence="7">
    <location>
        <begin position="12"/>
        <end position="35"/>
    </location>
</feature>
<evidence type="ECO:0000256" key="6">
    <source>
        <dbReference type="ARBA" id="ARBA00023136"/>
    </source>
</evidence>
<dbReference type="Pfam" id="PF01554">
    <property type="entry name" value="MatE"/>
    <property type="match status" value="2"/>
</dbReference>
<evidence type="ECO:0000256" key="4">
    <source>
        <dbReference type="ARBA" id="ARBA00022692"/>
    </source>
</evidence>
<dbReference type="GO" id="GO:0015297">
    <property type="term" value="F:antiporter activity"/>
    <property type="evidence" value="ECO:0007669"/>
    <property type="project" value="InterPro"/>
</dbReference>
<dbReference type="NCBIfam" id="TIGR00797">
    <property type="entry name" value="matE"/>
    <property type="match status" value="1"/>
</dbReference>
<evidence type="ECO:0000256" key="2">
    <source>
        <dbReference type="ARBA" id="ARBA00022448"/>
    </source>
</evidence>
<dbReference type="OrthoDB" id="9806302at2"/>